<dbReference type="PANTHER" id="PTHR34406">
    <property type="entry name" value="PROTEIN YCEI"/>
    <property type="match status" value="1"/>
</dbReference>
<dbReference type="SUPFAM" id="SSF101874">
    <property type="entry name" value="YceI-like"/>
    <property type="match status" value="1"/>
</dbReference>
<dbReference type="RefSeq" id="WP_303686277.1">
    <property type="nucleotide sequence ID" value="NZ_CAJXYO010000041.1"/>
</dbReference>
<dbReference type="SMART" id="SM00867">
    <property type="entry name" value="YceI"/>
    <property type="match status" value="1"/>
</dbReference>
<dbReference type="AlphaFoldDB" id="A0A1Z8B4J4"/>
<feature type="domain" description="Lipid/polyisoprenoid-binding YceI-like" evidence="1">
    <location>
        <begin position="1"/>
        <end position="166"/>
    </location>
</feature>
<proteinExistence type="predicted"/>
<evidence type="ECO:0000259" key="1">
    <source>
        <dbReference type="SMART" id="SM00867"/>
    </source>
</evidence>
<sequence length="167" mass="18559">MKTVNTTKSTAVWTGKKFGGAHTGTIQLQEGNLDFKEDKISGGSFKMNMDSLVVTDLDGEMKEKLEGHLKSDDFFSTTSFPTADLKITSIEKEKEGVYNATASLTIKEITNPINFQLLEAGDKLTATLTIDRSKYNVKYGSKSFFKGLGDNFIYDNFEVKVTLELEQ</sequence>
<reference evidence="2 3" key="1">
    <citation type="journal article" date="2017" name="Proc. Natl. Acad. Sci. U.S.A.">
        <title>Simulation of Deepwater Horizon oil plume reveals substrate specialization within a complex community of hydrocarbon-degraders.</title>
        <authorList>
            <person name="Hu P."/>
            <person name="Dubinsky E.A."/>
            <person name="Probst A.J."/>
            <person name="Wang J."/>
            <person name="Sieber C.M.K."/>
            <person name="Tom L.M."/>
            <person name="Gardinali P."/>
            <person name="Banfield J.F."/>
            <person name="Atlas R.M."/>
            <person name="Andersen G.L."/>
        </authorList>
    </citation>
    <scope>NUCLEOTIDE SEQUENCE [LARGE SCALE GENOMIC DNA]</scope>
    <source>
        <strain evidence="2">35_9_T64</strain>
    </source>
</reference>
<dbReference type="EMBL" id="MAAX01000078">
    <property type="protein sequence ID" value="OUS17519.1"/>
    <property type="molecule type" value="Genomic_DNA"/>
</dbReference>
<accession>A0A1Z8B4J4</accession>
<dbReference type="Proteomes" id="UP000196102">
    <property type="component" value="Unassembled WGS sequence"/>
</dbReference>
<comment type="caution">
    <text evidence="2">The sequence shown here is derived from an EMBL/GenBank/DDBJ whole genome shotgun (WGS) entry which is preliminary data.</text>
</comment>
<dbReference type="InterPro" id="IPR007372">
    <property type="entry name" value="Lipid/polyisoprenoid-bd_YceI"/>
</dbReference>
<protein>
    <submittedName>
        <fullName evidence="2">Lipid-binding protein</fullName>
    </submittedName>
</protein>
<dbReference type="PANTHER" id="PTHR34406:SF1">
    <property type="entry name" value="PROTEIN YCEI"/>
    <property type="match status" value="1"/>
</dbReference>
<organism evidence="2 3">
    <name type="scientific">Nonlabens dokdonensis</name>
    <dbReference type="NCBI Taxonomy" id="328515"/>
    <lineage>
        <taxon>Bacteria</taxon>
        <taxon>Pseudomonadati</taxon>
        <taxon>Bacteroidota</taxon>
        <taxon>Flavobacteriia</taxon>
        <taxon>Flavobacteriales</taxon>
        <taxon>Flavobacteriaceae</taxon>
        <taxon>Nonlabens</taxon>
    </lineage>
</organism>
<name>A0A1Z8B4J4_9FLAO</name>
<evidence type="ECO:0000313" key="3">
    <source>
        <dbReference type="Proteomes" id="UP000196102"/>
    </source>
</evidence>
<dbReference type="Gene3D" id="2.40.128.110">
    <property type="entry name" value="Lipid/polyisoprenoid-binding, YceI-like"/>
    <property type="match status" value="1"/>
</dbReference>
<dbReference type="Pfam" id="PF04264">
    <property type="entry name" value="YceI"/>
    <property type="match status" value="1"/>
</dbReference>
<dbReference type="InterPro" id="IPR036761">
    <property type="entry name" value="TTHA0802/YceI-like_sf"/>
</dbReference>
<evidence type="ECO:0000313" key="2">
    <source>
        <dbReference type="EMBL" id="OUS17519.1"/>
    </source>
</evidence>
<gene>
    <name evidence="2" type="ORF">A9Q93_04900</name>
</gene>